<organism evidence="12 13">
    <name type="scientific">Prymnesium parvum</name>
    <name type="common">Toxic golden alga</name>
    <dbReference type="NCBI Taxonomy" id="97485"/>
    <lineage>
        <taxon>Eukaryota</taxon>
        <taxon>Haptista</taxon>
        <taxon>Haptophyta</taxon>
        <taxon>Prymnesiophyceae</taxon>
        <taxon>Prymnesiales</taxon>
        <taxon>Prymnesiaceae</taxon>
        <taxon>Prymnesium</taxon>
    </lineage>
</organism>
<gene>
    <name evidence="12" type="ORF">AB1Y20_023084</name>
</gene>
<evidence type="ECO:0000256" key="5">
    <source>
        <dbReference type="ARBA" id="ARBA00022741"/>
    </source>
</evidence>
<keyword evidence="4" id="KW-0479">Metal-binding</keyword>
<feature type="compositionally biased region" description="Polar residues" evidence="10">
    <location>
        <begin position="304"/>
        <end position="335"/>
    </location>
</feature>
<keyword evidence="13" id="KW-1185">Reference proteome</keyword>
<protein>
    <recommendedName>
        <fullName evidence="11">EngB-type G domain-containing protein</fullName>
    </recommendedName>
</protein>
<keyword evidence="7" id="KW-0342">GTP-binding</keyword>
<comment type="similarity">
    <text evidence="2">Belongs to the TRAFAC class TrmE-Era-EngA-EngB-Septin-like GTPase superfamily. EngB GTPase family.</text>
</comment>
<sequence>MFPLDVAMALRRARPQPWLMRQSAWRRCSTTSFTGDDSTRDASVRQRLRMQAIDPHVLEWIRGLGVAMRDRRRWGRRGEARVESSSQEATSSIRRMGFVAAATSVSSLPPAALREIAIAGRSNVGKSSLLNALIGKSSGSAAMLGVAKVKNLPGVTRSVDFYSERGRDGPTLVDLPGYGYAVARPDVVEEWQETMRGYISQRAMEGSNLRVLLVIDARQSLRSLDRDFALFLDREARVPLTIIMSKCDLIYDEELAKRYSLLEQDIAELGLRRLVRGDIFPVSSRTGAGIVELRNYLLEQSSPNKGTVNLRESSAPASEPQTFKASPTKRAQTAPSRKHRQIALARLQGQDKRSEVQRKLDKLLGRRGPLEDPTRIAADMWVRRRKRSGVRKR</sequence>
<dbReference type="GO" id="GO:0005525">
    <property type="term" value="F:GTP binding"/>
    <property type="evidence" value="ECO:0007669"/>
    <property type="project" value="UniProtKB-KW"/>
</dbReference>
<comment type="caution">
    <text evidence="12">The sequence shown here is derived from an EMBL/GenBank/DDBJ whole genome shotgun (WGS) entry which is preliminary data.</text>
</comment>
<dbReference type="GO" id="GO:0051301">
    <property type="term" value="P:cell division"/>
    <property type="evidence" value="ECO:0007669"/>
    <property type="project" value="UniProtKB-KW"/>
</dbReference>
<dbReference type="Pfam" id="PF01926">
    <property type="entry name" value="MMR_HSR1"/>
    <property type="match status" value="1"/>
</dbReference>
<evidence type="ECO:0000256" key="2">
    <source>
        <dbReference type="ARBA" id="ARBA00009638"/>
    </source>
</evidence>
<dbReference type="AlphaFoldDB" id="A0AB34JC40"/>
<evidence type="ECO:0000313" key="13">
    <source>
        <dbReference type="Proteomes" id="UP001515480"/>
    </source>
</evidence>
<name>A0AB34JC40_PRYPA</name>
<evidence type="ECO:0000313" key="12">
    <source>
        <dbReference type="EMBL" id="KAL1519570.1"/>
    </source>
</evidence>
<dbReference type="SUPFAM" id="SSF52540">
    <property type="entry name" value="P-loop containing nucleoside triphosphate hydrolases"/>
    <property type="match status" value="1"/>
</dbReference>
<evidence type="ECO:0000256" key="1">
    <source>
        <dbReference type="ARBA" id="ARBA00001946"/>
    </source>
</evidence>
<dbReference type="InterPro" id="IPR019987">
    <property type="entry name" value="GTP-bd_ribosome_bio_YsxC"/>
</dbReference>
<evidence type="ECO:0000256" key="9">
    <source>
        <dbReference type="ARBA" id="ARBA00023306"/>
    </source>
</evidence>
<reference evidence="12 13" key="1">
    <citation type="journal article" date="2024" name="Science">
        <title>Giant polyketide synthase enzymes in the biosynthesis of giant marine polyether toxins.</title>
        <authorList>
            <person name="Fallon T.R."/>
            <person name="Shende V.V."/>
            <person name="Wierzbicki I.H."/>
            <person name="Pendleton A.L."/>
            <person name="Watervoot N.F."/>
            <person name="Auber R.P."/>
            <person name="Gonzalez D.J."/>
            <person name="Wisecaver J.H."/>
            <person name="Moore B.S."/>
        </authorList>
    </citation>
    <scope>NUCLEOTIDE SEQUENCE [LARGE SCALE GENOMIC DNA]</scope>
    <source>
        <strain evidence="12 13">12B1</strain>
    </source>
</reference>
<keyword evidence="5" id="KW-0547">Nucleotide-binding</keyword>
<evidence type="ECO:0000259" key="11">
    <source>
        <dbReference type="PROSITE" id="PS51706"/>
    </source>
</evidence>
<feature type="domain" description="EngB-type G" evidence="11">
    <location>
        <begin position="112"/>
        <end position="303"/>
    </location>
</feature>
<dbReference type="Proteomes" id="UP001515480">
    <property type="component" value="Unassembled WGS sequence"/>
</dbReference>
<comment type="cofactor">
    <cofactor evidence="1">
        <name>Mg(2+)</name>
        <dbReference type="ChEBI" id="CHEBI:18420"/>
    </cofactor>
</comment>
<dbReference type="Gene3D" id="3.40.50.300">
    <property type="entry name" value="P-loop containing nucleotide triphosphate hydrolases"/>
    <property type="match status" value="1"/>
</dbReference>
<dbReference type="PANTHER" id="PTHR11649">
    <property type="entry name" value="MSS1/TRME-RELATED GTP-BINDING PROTEIN"/>
    <property type="match status" value="1"/>
</dbReference>
<dbReference type="InterPro" id="IPR027417">
    <property type="entry name" value="P-loop_NTPase"/>
</dbReference>
<feature type="region of interest" description="Disordered" evidence="10">
    <location>
        <begin position="304"/>
        <end position="338"/>
    </location>
</feature>
<dbReference type="GO" id="GO:0046872">
    <property type="term" value="F:metal ion binding"/>
    <property type="evidence" value="ECO:0007669"/>
    <property type="project" value="UniProtKB-KW"/>
</dbReference>
<evidence type="ECO:0000256" key="7">
    <source>
        <dbReference type="ARBA" id="ARBA00023134"/>
    </source>
</evidence>
<evidence type="ECO:0000256" key="6">
    <source>
        <dbReference type="ARBA" id="ARBA00022842"/>
    </source>
</evidence>
<dbReference type="NCBIfam" id="TIGR03598">
    <property type="entry name" value="GTPase_YsxC"/>
    <property type="match status" value="1"/>
</dbReference>
<evidence type="ECO:0000256" key="8">
    <source>
        <dbReference type="ARBA" id="ARBA00023210"/>
    </source>
</evidence>
<dbReference type="InterPro" id="IPR030393">
    <property type="entry name" value="G_ENGB_dom"/>
</dbReference>
<dbReference type="PANTHER" id="PTHR11649:SF13">
    <property type="entry name" value="ENGB-TYPE G DOMAIN-CONTAINING PROTEIN"/>
    <property type="match status" value="1"/>
</dbReference>
<keyword evidence="8" id="KW-0717">Septation</keyword>
<keyword evidence="9" id="KW-0131">Cell cycle</keyword>
<keyword evidence="6" id="KW-0460">Magnesium</keyword>
<evidence type="ECO:0000256" key="3">
    <source>
        <dbReference type="ARBA" id="ARBA00022618"/>
    </source>
</evidence>
<dbReference type="InterPro" id="IPR006073">
    <property type="entry name" value="GTP-bd"/>
</dbReference>
<dbReference type="PROSITE" id="PS51706">
    <property type="entry name" value="G_ENGB"/>
    <property type="match status" value="1"/>
</dbReference>
<proteinExistence type="inferred from homology"/>
<evidence type="ECO:0000256" key="10">
    <source>
        <dbReference type="SAM" id="MobiDB-lite"/>
    </source>
</evidence>
<evidence type="ECO:0000256" key="4">
    <source>
        <dbReference type="ARBA" id="ARBA00022723"/>
    </source>
</evidence>
<dbReference type="CDD" id="cd01876">
    <property type="entry name" value="YihA_EngB"/>
    <property type="match status" value="1"/>
</dbReference>
<keyword evidence="3" id="KW-0132">Cell division</keyword>
<dbReference type="EMBL" id="JBGBPQ010000009">
    <property type="protein sequence ID" value="KAL1519570.1"/>
    <property type="molecule type" value="Genomic_DNA"/>
</dbReference>
<accession>A0AB34JC40</accession>